<dbReference type="Gene3D" id="3.20.20.80">
    <property type="entry name" value="Glycosidases"/>
    <property type="match status" value="1"/>
</dbReference>
<dbReference type="SUPFAM" id="SSF51445">
    <property type="entry name" value="(Trans)glycosidases"/>
    <property type="match status" value="1"/>
</dbReference>
<dbReference type="OrthoDB" id="9760056at2"/>
<feature type="compositionally biased region" description="Low complexity" evidence="1">
    <location>
        <begin position="37"/>
        <end position="60"/>
    </location>
</feature>
<dbReference type="InterPro" id="IPR005084">
    <property type="entry name" value="CBM6"/>
</dbReference>
<reference evidence="4 5" key="1">
    <citation type="submission" date="2016-10" db="EMBL/GenBank/DDBJ databases">
        <authorList>
            <person name="de Groot N.N."/>
        </authorList>
    </citation>
    <scope>NUCLEOTIDE SEQUENCE [LARGE SCALE GENOMIC DNA]</scope>
    <source>
        <strain evidence="4 5">CGMCC 4.1859</strain>
    </source>
</reference>
<feature type="chain" id="PRO_5011752602" evidence="2">
    <location>
        <begin position="40"/>
        <end position="675"/>
    </location>
</feature>
<evidence type="ECO:0000313" key="4">
    <source>
        <dbReference type="EMBL" id="SDE56445.1"/>
    </source>
</evidence>
<protein>
    <submittedName>
        <fullName evidence="4">Carbohydrate binding module (Family 6)</fullName>
    </submittedName>
</protein>
<feature type="region of interest" description="Disordered" evidence="1">
    <location>
        <begin position="37"/>
        <end position="74"/>
    </location>
</feature>
<organism evidence="4 5">
    <name type="scientific">Streptomyces griseoaurantiacus</name>
    <dbReference type="NCBI Taxonomy" id="68213"/>
    <lineage>
        <taxon>Bacteria</taxon>
        <taxon>Bacillati</taxon>
        <taxon>Actinomycetota</taxon>
        <taxon>Actinomycetes</taxon>
        <taxon>Kitasatosporales</taxon>
        <taxon>Streptomycetaceae</taxon>
        <taxon>Streptomyces</taxon>
        <taxon>Streptomyces aurantiacus group</taxon>
    </lineage>
</organism>
<name>A0A1G7DZD2_9ACTN</name>
<evidence type="ECO:0000313" key="5">
    <source>
        <dbReference type="Proteomes" id="UP000198614"/>
    </source>
</evidence>
<dbReference type="Pfam" id="PF22704">
    <property type="entry name" value="CBM13-like"/>
    <property type="match status" value="1"/>
</dbReference>
<feature type="signal peptide" evidence="2">
    <location>
        <begin position="1"/>
        <end position="39"/>
    </location>
</feature>
<feature type="compositionally biased region" description="Pro residues" evidence="1">
    <location>
        <begin position="61"/>
        <end position="71"/>
    </location>
</feature>
<feature type="domain" description="CBM6" evidence="3">
    <location>
        <begin position="552"/>
        <end position="675"/>
    </location>
</feature>
<dbReference type="InterPro" id="IPR055240">
    <property type="entry name" value="CBM13-like"/>
</dbReference>
<gene>
    <name evidence="4" type="ORF">SAMN05216260_102395</name>
</gene>
<dbReference type="InterPro" id="IPR017853">
    <property type="entry name" value="GH"/>
</dbReference>
<dbReference type="PROSITE" id="PS51175">
    <property type="entry name" value="CBM6"/>
    <property type="match status" value="1"/>
</dbReference>
<proteinExistence type="predicted"/>
<evidence type="ECO:0000256" key="2">
    <source>
        <dbReference type="SAM" id="SignalP"/>
    </source>
</evidence>
<evidence type="ECO:0000259" key="3">
    <source>
        <dbReference type="PROSITE" id="PS51175"/>
    </source>
</evidence>
<dbReference type="GO" id="GO:0030246">
    <property type="term" value="F:carbohydrate binding"/>
    <property type="evidence" value="ECO:0007669"/>
    <property type="project" value="InterPro"/>
</dbReference>
<dbReference type="InterPro" id="IPR008979">
    <property type="entry name" value="Galactose-bd-like_sf"/>
</dbReference>
<dbReference type="CDD" id="cd04081">
    <property type="entry name" value="CBM35_galactosidase-like"/>
    <property type="match status" value="1"/>
</dbReference>
<dbReference type="EMBL" id="FNAX01000002">
    <property type="protein sequence ID" value="SDE56445.1"/>
    <property type="molecule type" value="Genomic_DNA"/>
</dbReference>
<keyword evidence="2" id="KW-0732">Signal</keyword>
<dbReference type="Gene3D" id="2.60.120.260">
    <property type="entry name" value="Galactose-binding domain-like"/>
    <property type="match status" value="1"/>
</dbReference>
<sequence length="675" mass="71415">MRTFRPGRRGEPWAALRAAALALALVLALTALPGPRAHAAPGAGAHATPGAAASTGGVPDRPAPGPDPDPTLPVHALAAADAPLDNPLKGFARFYQPGSDQNTGFPHSLTWSYFGLSEVMKDASDCGRLDWSALDASLDAIAAAGNQAAVRFYLEYPGDAGAHPSNAIPACFAGHVDNRDNAYWHTTSPDYDSPYLRDALKDFIAAFGARYDGDPRLGFVHMGLIGLWGEWHTWPYDTDTSGDTYPDHMPTDAHAAEIVDAYDRAFTRTKIELRYPDSAGGAADDRPSVGYHDDSFCYREGSPAQGVTLPESMGGAPWAQLQKAVEHGVENRWTTASMGGEVRPEIQPTAFAHWPGGSGDVDDMKACVELEHTTWKMNEGSADYPATDPGAAAAVRLMGYDLGVTQAYFHDTAQGTTKVGVRIANTGVAPFYYPWKVRLGLKNASGDLVEDWDTSWDLRTVMPTRIRAYPDWKAGSDPTYLDFGSPRYFDTSVDLGGVARGGYRLVMKADNPLEKVSPRAKKLRFANAGQNGDGWLDLGAMTVGPGGSAGPASHEAEAPGNTLTGGAVVTGCGGCSGGAKVGYVGKGATLTFRHVDGGSGGTRTVTVHYATRESRTATVRVGGGTPRTLTFAPTADWDTTATLAVRLDLRAGEDNTVTLAGPDGWAPDIDRITVS</sequence>
<accession>A0A1G7DZD2</accession>
<evidence type="ECO:0000256" key="1">
    <source>
        <dbReference type="SAM" id="MobiDB-lite"/>
    </source>
</evidence>
<dbReference type="Proteomes" id="UP000198614">
    <property type="component" value="Unassembled WGS sequence"/>
</dbReference>
<dbReference type="SUPFAM" id="SSF49785">
    <property type="entry name" value="Galactose-binding domain-like"/>
    <property type="match status" value="1"/>
</dbReference>
<dbReference type="AlphaFoldDB" id="A0A1G7DZD2"/>